<evidence type="ECO:0000313" key="2">
    <source>
        <dbReference type="EMBL" id="MBB4228920.1"/>
    </source>
</evidence>
<accession>A0ABR6IMI4</accession>
<comment type="caution">
    <text evidence="2">The sequence shown here is derived from an EMBL/GenBank/DDBJ whole genome shotgun (WGS) entry which is preliminary data.</text>
</comment>
<dbReference type="Proteomes" id="UP000551353">
    <property type="component" value="Unassembled WGS sequence"/>
</dbReference>
<keyword evidence="2" id="KW-0378">Hydrolase</keyword>
<dbReference type="Pfam" id="PF01434">
    <property type="entry name" value="Peptidase_M41"/>
    <property type="match status" value="1"/>
</dbReference>
<dbReference type="SUPFAM" id="SSF140990">
    <property type="entry name" value="FtsH protease domain-like"/>
    <property type="match status" value="1"/>
</dbReference>
<gene>
    <name evidence="2" type="ORF">GGD56_002762</name>
</gene>
<reference evidence="2 3" key="1">
    <citation type="submission" date="2020-08" db="EMBL/GenBank/DDBJ databases">
        <title>Genomic Encyclopedia of Type Strains, Phase IV (KMG-V): Genome sequencing to study the core and pangenomes of soil and plant-associated prokaryotes.</title>
        <authorList>
            <person name="Whitman W."/>
        </authorList>
    </citation>
    <scope>NUCLEOTIDE SEQUENCE [LARGE SCALE GENOMIC DNA]</scope>
    <source>
        <strain evidence="2 3">SEMIA 4087</strain>
    </source>
</reference>
<dbReference type="InterPro" id="IPR037219">
    <property type="entry name" value="Peptidase_M41-like"/>
</dbReference>
<evidence type="ECO:0000313" key="3">
    <source>
        <dbReference type="Proteomes" id="UP000551353"/>
    </source>
</evidence>
<keyword evidence="3" id="KW-1185">Reference proteome</keyword>
<dbReference type="InterPro" id="IPR000642">
    <property type="entry name" value="Peptidase_M41"/>
</dbReference>
<organism evidence="2 3">
    <name type="scientific">Rhizobium mongolense</name>
    <dbReference type="NCBI Taxonomy" id="57676"/>
    <lineage>
        <taxon>Bacteria</taxon>
        <taxon>Pseudomonadati</taxon>
        <taxon>Pseudomonadota</taxon>
        <taxon>Alphaproteobacteria</taxon>
        <taxon>Hyphomicrobiales</taxon>
        <taxon>Rhizobiaceae</taxon>
        <taxon>Rhizobium/Agrobacterium group</taxon>
        <taxon>Rhizobium</taxon>
    </lineage>
</organism>
<sequence length="111" mass="11953">MAAEVAVFGDPSIGSGGTIGSDVERATAVARRMVGSYGLGKTPVFMGTVKELADKPLPERLEVEVSQIIDEEYERMLSMMTEERERVLALAADVVTHRMVKIERGGLAEAA</sequence>
<name>A0ABR6IMI4_9HYPH</name>
<dbReference type="RefSeq" id="WP_022714932.1">
    <property type="nucleotide sequence ID" value="NZ_JACIFX010000003.1"/>
</dbReference>
<proteinExistence type="predicted"/>
<feature type="domain" description="Peptidase M41" evidence="1">
    <location>
        <begin position="2"/>
        <end position="100"/>
    </location>
</feature>
<dbReference type="EMBL" id="JACIFX010000003">
    <property type="protein sequence ID" value="MBB4228920.1"/>
    <property type="molecule type" value="Genomic_DNA"/>
</dbReference>
<dbReference type="GO" id="GO:0006508">
    <property type="term" value="P:proteolysis"/>
    <property type="evidence" value="ECO:0007669"/>
    <property type="project" value="UniProtKB-KW"/>
</dbReference>
<evidence type="ECO:0000259" key="1">
    <source>
        <dbReference type="Pfam" id="PF01434"/>
    </source>
</evidence>
<protein>
    <submittedName>
        <fullName evidence="2">ATP-dependent Zn protease</fullName>
    </submittedName>
</protein>
<dbReference type="Gene3D" id="1.20.58.760">
    <property type="entry name" value="Peptidase M41"/>
    <property type="match status" value="1"/>
</dbReference>
<keyword evidence="2" id="KW-0645">Protease</keyword>
<dbReference type="GO" id="GO:0008233">
    <property type="term" value="F:peptidase activity"/>
    <property type="evidence" value="ECO:0007669"/>
    <property type="project" value="UniProtKB-KW"/>
</dbReference>